<keyword evidence="3" id="KW-1185">Reference proteome</keyword>
<proteinExistence type="predicted"/>
<feature type="region of interest" description="Disordered" evidence="1">
    <location>
        <begin position="1"/>
        <end position="44"/>
    </location>
</feature>
<organism evidence="2 3">
    <name type="scientific">Actinidia rufa</name>
    <dbReference type="NCBI Taxonomy" id="165716"/>
    <lineage>
        <taxon>Eukaryota</taxon>
        <taxon>Viridiplantae</taxon>
        <taxon>Streptophyta</taxon>
        <taxon>Embryophyta</taxon>
        <taxon>Tracheophyta</taxon>
        <taxon>Spermatophyta</taxon>
        <taxon>Magnoliopsida</taxon>
        <taxon>eudicotyledons</taxon>
        <taxon>Gunneridae</taxon>
        <taxon>Pentapetalae</taxon>
        <taxon>asterids</taxon>
        <taxon>Ericales</taxon>
        <taxon>Actinidiaceae</taxon>
        <taxon>Actinidia</taxon>
    </lineage>
</organism>
<reference evidence="2 3" key="1">
    <citation type="submission" date="2019-07" db="EMBL/GenBank/DDBJ databases">
        <title>De Novo Assembly of kiwifruit Actinidia rufa.</title>
        <authorList>
            <person name="Sugita-Konishi S."/>
            <person name="Sato K."/>
            <person name="Mori E."/>
            <person name="Abe Y."/>
            <person name="Kisaki G."/>
            <person name="Hamano K."/>
            <person name="Suezawa K."/>
            <person name="Otani M."/>
            <person name="Fukuda T."/>
            <person name="Manabe T."/>
            <person name="Gomi K."/>
            <person name="Tabuchi M."/>
            <person name="Akimitsu K."/>
            <person name="Kataoka I."/>
        </authorList>
    </citation>
    <scope>NUCLEOTIDE SEQUENCE [LARGE SCALE GENOMIC DNA]</scope>
    <source>
        <strain evidence="3">cv. Fuchu</strain>
    </source>
</reference>
<accession>A0A7J0GUF1</accession>
<dbReference type="EMBL" id="BJWL01000024">
    <property type="protein sequence ID" value="GFZ14459.1"/>
    <property type="molecule type" value="Genomic_DNA"/>
</dbReference>
<sequence length="291" mass="32325">MHLMDLPGRAPIPHQPDVEGGDGTLSPNLHARSSSTARHLQSGEVRDKLSTRWPIILVQGRGEGITSSSSIYTSPDSLDSEEKEKKEDFNQLVLNKNHDWVILAVEPALLIFISSSNNEHLGNLAHNPLQSVGEVEIVPSFREPNDSDDNSGEAYTMRFRNLRKRAMPSIDLSFVIVPPVNQVSEQTVDLIVELTKVIMGVDPDSSEAPLASKCKRKELTKDTSRRTKKRAREISSGASIELWKPEFSVASSSLHRAIVFSDYMREQLKSELNKAKLELAAINQPNKFGCC</sequence>
<evidence type="ECO:0000313" key="2">
    <source>
        <dbReference type="EMBL" id="GFZ14459.1"/>
    </source>
</evidence>
<evidence type="ECO:0000313" key="3">
    <source>
        <dbReference type="Proteomes" id="UP000585474"/>
    </source>
</evidence>
<dbReference type="AlphaFoldDB" id="A0A7J0GUF1"/>
<name>A0A7J0GUF1_9ERIC</name>
<feature type="compositionally biased region" description="Polar residues" evidence="1">
    <location>
        <begin position="25"/>
        <end position="39"/>
    </location>
</feature>
<gene>
    <name evidence="2" type="ORF">Acr_24g0006490</name>
</gene>
<comment type="caution">
    <text evidence="2">The sequence shown here is derived from an EMBL/GenBank/DDBJ whole genome shotgun (WGS) entry which is preliminary data.</text>
</comment>
<protein>
    <submittedName>
        <fullName evidence="2">Uncharacterized protein</fullName>
    </submittedName>
</protein>
<dbReference type="Proteomes" id="UP000585474">
    <property type="component" value="Unassembled WGS sequence"/>
</dbReference>
<evidence type="ECO:0000256" key="1">
    <source>
        <dbReference type="SAM" id="MobiDB-lite"/>
    </source>
</evidence>